<dbReference type="Proteomes" id="UP000176547">
    <property type="component" value="Unassembled WGS sequence"/>
</dbReference>
<organism evidence="5 6">
    <name type="scientific">Candidatus Doudnabacteria bacterium RIFCSPHIGHO2_01_52_17</name>
    <dbReference type="NCBI Taxonomy" id="1817820"/>
    <lineage>
        <taxon>Bacteria</taxon>
        <taxon>Candidatus Doudnaibacteriota</taxon>
    </lineage>
</organism>
<dbReference type="AlphaFoldDB" id="A0A1F5NFE1"/>
<feature type="compositionally biased region" description="Basic and acidic residues" evidence="2">
    <location>
        <begin position="361"/>
        <end position="377"/>
    </location>
</feature>
<evidence type="ECO:0000256" key="3">
    <source>
        <dbReference type="SAM" id="Phobius"/>
    </source>
</evidence>
<protein>
    <recommendedName>
        <fullName evidence="4">DUF5667 domain-containing protein</fullName>
    </recommendedName>
</protein>
<feature type="region of interest" description="Disordered" evidence="2">
    <location>
        <begin position="344"/>
        <end position="395"/>
    </location>
</feature>
<accession>A0A1F5NFE1</accession>
<feature type="region of interest" description="Disordered" evidence="2">
    <location>
        <begin position="213"/>
        <end position="250"/>
    </location>
</feature>
<reference evidence="5 6" key="1">
    <citation type="journal article" date="2016" name="Nat. Commun.">
        <title>Thousands of microbial genomes shed light on interconnected biogeochemical processes in an aquifer system.</title>
        <authorList>
            <person name="Anantharaman K."/>
            <person name="Brown C.T."/>
            <person name="Hug L.A."/>
            <person name="Sharon I."/>
            <person name="Castelle C.J."/>
            <person name="Probst A.J."/>
            <person name="Thomas B.C."/>
            <person name="Singh A."/>
            <person name="Wilkins M.J."/>
            <person name="Karaoz U."/>
            <person name="Brodie E.L."/>
            <person name="Williams K.H."/>
            <person name="Hubbard S.S."/>
            <person name="Banfield J.F."/>
        </authorList>
    </citation>
    <scope>NUCLEOTIDE SEQUENCE [LARGE SCALE GENOMIC DNA]</scope>
</reference>
<evidence type="ECO:0000256" key="1">
    <source>
        <dbReference type="SAM" id="Coils"/>
    </source>
</evidence>
<dbReference type="InterPro" id="IPR043725">
    <property type="entry name" value="DUF5667"/>
</dbReference>
<name>A0A1F5NFE1_9BACT</name>
<evidence type="ECO:0000259" key="4">
    <source>
        <dbReference type="Pfam" id="PF18915"/>
    </source>
</evidence>
<dbReference type="Pfam" id="PF18915">
    <property type="entry name" value="DUF5667"/>
    <property type="match status" value="1"/>
</dbReference>
<feature type="compositionally biased region" description="Basic and acidic residues" evidence="2">
    <location>
        <begin position="235"/>
        <end position="248"/>
    </location>
</feature>
<keyword evidence="3" id="KW-1133">Transmembrane helix</keyword>
<evidence type="ECO:0000313" key="5">
    <source>
        <dbReference type="EMBL" id="OGE76397.1"/>
    </source>
</evidence>
<keyword evidence="3" id="KW-0472">Membrane</keyword>
<keyword evidence="3" id="KW-0812">Transmembrane</keyword>
<proteinExistence type="predicted"/>
<evidence type="ECO:0000313" key="6">
    <source>
        <dbReference type="Proteomes" id="UP000176547"/>
    </source>
</evidence>
<keyword evidence="1" id="KW-0175">Coiled coil</keyword>
<sequence>MSNLRQLFQNLKVRRLSEAEKNVIRGRLLELMKLRPVEKPKFLFFAFSWRLVAPALVAVLVLALGGGTAFAAQGSLPGDSLYPVKVNFNEPIRTALAFSATAQAGVHSELAQERLKEAEELASQNRLDDVVEAAVVIRVERHLARAKQHISELEGEGKVEEAAALNSNLEATLQAHEDIIVKIEDEHQGQNDGGGDTQPRRWRLKEVLNAVQPNVRSTAEARTQSEAKVSSGEQARVKSAAENKRDSAKNTIESVQNYLNSRRVRNNLSEESKAKAEERLVEAERLFAQGEEKFAAGANGEAFVLFQTSARVAQHARVLIDAGLRYGLDIQTNLRTQRVEWEREVQNQNDGEDNSSNQSGQDRDSDSDGSEESHDSGGDGGGDDGATLDINLKIR</sequence>
<gene>
    <name evidence="5" type="ORF">A3K06_02700</name>
</gene>
<comment type="caution">
    <text evidence="5">The sequence shown here is derived from an EMBL/GenBank/DDBJ whole genome shotgun (WGS) entry which is preliminary data.</text>
</comment>
<feature type="domain" description="DUF5667" evidence="4">
    <location>
        <begin position="74"/>
        <end position="168"/>
    </location>
</feature>
<dbReference type="EMBL" id="MFEG01000008">
    <property type="protein sequence ID" value="OGE76397.1"/>
    <property type="molecule type" value="Genomic_DNA"/>
</dbReference>
<feature type="coiled-coil region" evidence="1">
    <location>
        <begin position="136"/>
        <end position="186"/>
    </location>
</feature>
<feature type="compositionally biased region" description="Polar residues" evidence="2">
    <location>
        <begin position="213"/>
        <end position="233"/>
    </location>
</feature>
<evidence type="ECO:0000256" key="2">
    <source>
        <dbReference type="SAM" id="MobiDB-lite"/>
    </source>
</evidence>
<feature type="transmembrane region" description="Helical" evidence="3">
    <location>
        <begin position="42"/>
        <end position="65"/>
    </location>
</feature>